<keyword evidence="1" id="KW-0472">Membrane</keyword>
<keyword evidence="1" id="KW-1133">Transmembrane helix</keyword>
<feature type="signal peptide" evidence="2">
    <location>
        <begin position="1"/>
        <end position="22"/>
    </location>
</feature>
<evidence type="ECO:0000313" key="3">
    <source>
        <dbReference type="EMBL" id="BES89908.1"/>
    </source>
</evidence>
<name>A0ABN7AC94_9HEMI</name>
<evidence type="ECO:0000256" key="2">
    <source>
        <dbReference type="SAM" id="SignalP"/>
    </source>
</evidence>
<evidence type="ECO:0000313" key="4">
    <source>
        <dbReference type="Proteomes" id="UP001307889"/>
    </source>
</evidence>
<proteinExistence type="predicted"/>
<keyword evidence="2" id="KW-0732">Signal</keyword>
<dbReference type="EMBL" id="AP028910">
    <property type="protein sequence ID" value="BES89908.1"/>
    <property type="molecule type" value="Genomic_DNA"/>
</dbReference>
<gene>
    <name evidence="3" type="ORF">NTJ_02715</name>
</gene>
<organism evidence="3 4">
    <name type="scientific">Nesidiocoris tenuis</name>
    <dbReference type="NCBI Taxonomy" id="355587"/>
    <lineage>
        <taxon>Eukaryota</taxon>
        <taxon>Metazoa</taxon>
        <taxon>Ecdysozoa</taxon>
        <taxon>Arthropoda</taxon>
        <taxon>Hexapoda</taxon>
        <taxon>Insecta</taxon>
        <taxon>Pterygota</taxon>
        <taxon>Neoptera</taxon>
        <taxon>Paraneoptera</taxon>
        <taxon>Hemiptera</taxon>
        <taxon>Heteroptera</taxon>
        <taxon>Panheteroptera</taxon>
        <taxon>Cimicomorpha</taxon>
        <taxon>Miridae</taxon>
        <taxon>Dicyphina</taxon>
        <taxon>Nesidiocoris</taxon>
    </lineage>
</organism>
<reference evidence="3 4" key="1">
    <citation type="submission" date="2023-09" db="EMBL/GenBank/DDBJ databases">
        <title>Nesidiocoris tenuis whole genome shotgun sequence.</title>
        <authorList>
            <person name="Shibata T."/>
            <person name="Shimoda M."/>
            <person name="Kobayashi T."/>
            <person name="Uehara T."/>
        </authorList>
    </citation>
    <scope>NUCLEOTIDE SEQUENCE [LARGE SCALE GENOMIC DNA]</scope>
    <source>
        <strain evidence="3 4">Japan</strain>
    </source>
</reference>
<feature type="transmembrane region" description="Helical" evidence="1">
    <location>
        <begin position="95"/>
        <end position="123"/>
    </location>
</feature>
<evidence type="ECO:0000256" key="1">
    <source>
        <dbReference type="SAM" id="Phobius"/>
    </source>
</evidence>
<feature type="chain" id="PRO_5047120615" evidence="2">
    <location>
        <begin position="23"/>
        <end position="131"/>
    </location>
</feature>
<keyword evidence="4" id="KW-1185">Reference proteome</keyword>
<accession>A0ABN7AC94</accession>
<dbReference type="Proteomes" id="UP001307889">
    <property type="component" value="Chromosome 2"/>
</dbReference>
<keyword evidence="1" id="KW-0812">Transmembrane</keyword>
<sequence length="131" mass="14512">MSSSTALFAFCVAFAFINGAYAGMDCSFYIKVHRMFSSEESLRTKALSLTNTCPDVVGTISAAFSNSEQNKDFCCFTSNGVECCDFVEYLFFGFLIPAIVVGIVLSLLLSCICCFFCPFCCIYKRRNGRVF</sequence>
<protein>
    <submittedName>
        <fullName evidence="3">Uncharacterized protein</fullName>
    </submittedName>
</protein>